<dbReference type="EMBL" id="AP022227">
    <property type="protein sequence ID" value="BBT41361.1"/>
    <property type="molecule type" value="Genomic_DNA"/>
</dbReference>
<keyword evidence="1" id="KW-0472">Membrane</keyword>
<reference evidence="2 3" key="1">
    <citation type="submission" date="2019-12" db="EMBL/GenBank/DDBJ databases">
        <title>complete genome sequences of Pseudomonas putida str. WP8-W18-CRE-01 isolated from wastewater treatment plant effluent.</title>
        <authorList>
            <person name="Sekizuka T."/>
            <person name="Itokawa K."/>
            <person name="Yatsu K."/>
            <person name="Inamine Y."/>
            <person name="Kuroda M."/>
        </authorList>
    </citation>
    <scope>NUCLEOTIDE SEQUENCE [LARGE SCALE GENOMIC DNA]</scope>
    <source>
        <strain evidence="2 3">WP8-W18-CRE-01</strain>
    </source>
</reference>
<feature type="transmembrane region" description="Helical" evidence="1">
    <location>
        <begin position="282"/>
        <end position="307"/>
    </location>
</feature>
<feature type="transmembrane region" description="Helical" evidence="1">
    <location>
        <begin position="97"/>
        <end position="114"/>
    </location>
</feature>
<dbReference type="Proteomes" id="UP000515680">
    <property type="component" value="Chromosome"/>
</dbReference>
<keyword evidence="1" id="KW-0812">Transmembrane</keyword>
<gene>
    <name evidence="2" type="ORF">WP8W18C01_37020</name>
</gene>
<evidence type="ECO:0000313" key="3">
    <source>
        <dbReference type="Proteomes" id="UP000515680"/>
    </source>
</evidence>
<dbReference type="AlphaFoldDB" id="A0A6S5TDI8"/>
<protein>
    <recommendedName>
        <fullName evidence="4">Oligosaccharide repeat unit polymerase</fullName>
    </recommendedName>
</protein>
<feature type="transmembrane region" description="Helical" evidence="1">
    <location>
        <begin position="69"/>
        <end position="90"/>
    </location>
</feature>
<feature type="transmembrane region" description="Helical" evidence="1">
    <location>
        <begin position="314"/>
        <end position="335"/>
    </location>
</feature>
<accession>A0A6S5TDI8</accession>
<evidence type="ECO:0000256" key="1">
    <source>
        <dbReference type="SAM" id="Phobius"/>
    </source>
</evidence>
<feature type="transmembrane region" description="Helical" evidence="1">
    <location>
        <begin position="155"/>
        <end position="174"/>
    </location>
</feature>
<feature type="transmembrane region" description="Helical" evidence="1">
    <location>
        <begin position="126"/>
        <end position="143"/>
    </location>
</feature>
<proteinExistence type="predicted"/>
<name>A0A6S5TDI8_PSEPU</name>
<organism evidence="2 3">
    <name type="scientific">Pseudomonas putida</name>
    <name type="common">Arthrobacter siderocapsulatus</name>
    <dbReference type="NCBI Taxonomy" id="303"/>
    <lineage>
        <taxon>Bacteria</taxon>
        <taxon>Pseudomonadati</taxon>
        <taxon>Pseudomonadota</taxon>
        <taxon>Gammaproteobacteria</taxon>
        <taxon>Pseudomonadales</taxon>
        <taxon>Pseudomonadaceae</taxon>
        <taxon>Pseudomonas</taxon>
    </lineage>
</organism>
<evidence type="ECO:0008006" key="4">
    <source>
        <dbReference type="Google" id="ProtNLM"/>
    </source>
</evidence>
<sequence length="369" mass="40588">MRPPGGALGHWRLYYRLGALLSIALLFPATYAYTGKWPWHVANVLGNQGVAYEEMLAALEANESGIRSYIAIARALAAPFVCCVVPFAILHWRSLRLLDVLLLLGHIGAVLVFSLMRGTDRETGDLLVSVLAAAMILASQAFARLGRFPLNTGKALVALAFVSVIVFSTLSLFIERKEARMGGNDVFCVAEGVVCSQRPLMVEPGAGRLSFTAEMLTAYMAQGYYGLSLALNADFTSTMGAGHSAFIMSTISKVFGDDLYMDSYQHKVDMAGWSDKSQWSTMFTWIASDVGFPAVPLFIFVLGFLWASAWKSAVLWRSESGALVFIFLTLSILYMPANNQLTQTLDSYFAFLFWLLAWGLQRRNASSDR</sequence>
<keyword evidence="1" id="KW-1133">Transmembrane helix</keyword>
<feature type="transmembrane region" description="Helical" evidence="1">
    <location>
        <begin position="341"/>
        <end position="360"/>
    </location>
</feature>
<evidence type="ECO:0000313" key="2">
    <source>
        <dbReference type="EMBL" id="BBT41361.1"/>
    </source>
</evidence>